<reference evidence="7 8" key="1">
    <citation type="journal article" date="2016" name="Nat. Commun.">
        <title>Thousands of microbial genomes shed light on interconnected biogeochemical processes in an aquifer system.</title>
        <authorList>
            <person name="Anantharaman K."/>
            <person name="Brown C.T."/>
            <person name="Hug L.A."/>
            <person name="Sharon I."/>
            <person name="Castelle C.J."/>
            <person name="Probst A.J."/>
            <person name="Thomas B.C."/>
            <person name="Singh A."/>
            <person name="Wilkins M.J."/>
            <person name="Karaoz U."/>
            <person name="Brodie E.L."/>
            <person name="Williams K.H."/>
            <person name="Hubbard S.S."/>
            <person name="Banfield J.F."/>
        </authorList>
    </citation>
    <scope>NUCLEOTIDE SEQUENCE [LARGE SCALE GENOMIC DNA]</scope>
</reference>
<comment type="caution">
    <text evidence="7">The sequence shown here is derived from an EMBL/GenBank/DDBJ whole genome shotgun (WGS) entry which is preliminary data.</text>
</comment>
<dbReference type="GO" id="GO:0071555">
    <property type="term" value="P:cell wall organization"/>
    <property type="evidence" value="ECO:0007669"/>
    <property type="project" value="UniProtKB-KW"/>
</dbReference>
<keyword evidence="4" id="KW-0573">Peptidoglycan synthesis</keyword>
<comment type="similarity">
    <text evidence="1">Belongs to the FemABX family.</text>
</comment>
<dbReference type="Pfam" id="PF02388">
    <property type="entry name" value="FemAB"/>
    <property type="match status" value="1"/>
</dbReference>
<dbReference type="Gene3D" id="3.40.630.30">
    <property type="match status" value="1"/>
</dbReference>
<organism evidence="7 8">
    <name type="scientific">candidate division WWE3 bacterium RIFCSPLOWO2_01_FULL_41_18</name>
    <dbReference type="NCBI Taxonomy" id="1802625"/>
    <lineage>
        <taxon>Bacteria</taxon>
        <taxon>Katanobacteria</taxon>
    </lineage>
</organism>
<accession>A0A1F4VE58</accession>
<dbReference type="EMBL" id="MEVI01000003">
    <property type="protein sequence ID" value="OGC55258.1"/>
    <property type="molecule type" value="Genomic_DNA"/>
</dbReference>
<evidence type="ECO:0000256" key="5">
    <source>
        <dbReference type="ARBA" id="ARBA00023315"/>
    </source>
</evidence>
<dbReference type="PANTHER" id="PTHR36174">
    <property type="entry name" value="LIPID II:GLYCINE GLYCYLTRANSFERASE"/>
    <property type="match status" value="1"/>
</dbReference>
<evidence type="ECO:0000256" key="2">
    <source>
        <dbReference type="ARBA" id="ARBA00022679"/>
    </source>
</evidence>
<dbReference type="SUPFAM" id="SSF55729">
    <property type="entry name" value="Acyl-CoA N-acyltransferases (Nat)"/>
    <property type="match status" value="1"/>
</dbReference>
<keyword evidence="2" id="KW-0808">Transferase</keyword>
<evidence type="ECO:0008006" key="9">
    <source>
        <dbReference type="Google" id="ProtNLM"/>
    </source>
</evidence>
<keyword evidence="5" id="KW-0012">Acyltransferase</keyword>
<evidence type="ECO:0000313" key="8">
    <source>
        <dbReference type="Proteomes" id="UP000176504"/>
    </source>
</evidence>
<dbReference type="PANTHER" id="PTHR36174:SF1">
    <property type="entry name" value="LIPID II:GLYCINE GLYCYLTRANSFERASE"/>
    <property type="match status" value="1"/>
</dbReference>
<sequence length="297" mass="34375">MKDIRQSENWAKYLSGLGWEFQNINGTLIYLKRIGPSSVTKVQRPQSLSEGKLKKIEDSAIKNKTLFIKIEPLDSKGEKNLKKAGFERSFFPLLTPSSIFIDLTKSKEDLWKNLKKDAKYSIRKAQKINLKTDFYVNPNLQTCEKFFKILFETGKQKKFYVQPFSDLKTKINSFKDLSIVTLTKKDTEILSGSLILAFEGNAFYTHAASSNEGRKFGSSYFELWSTILHLKKKGIKTFDLEGIADERFPSFTKNWMGFSFFKKKFGGEIIKFPPPYIKYYNKILTTLRKLMRAPLPL</sequence>
<dbReference type="PROSITE" id="PS51191">
    <property type="entry name" value="FEMABX"/>
    <property type="match status" value="1"/>
</dbReference>
<evidence type="ECO:0000256" key="3">
    <source>
        <dbReference type="ARBA" id="ARBA00022960"/>
    </source>
</evidence>
<dbReference type="GO" id="GO:0009252">
    <property type="term" value="P:peptidoglycan biosynthetic process"/>
    <property type="evidence" value="ECO:0007669"/>
    <property type="project" value="UniProtKB-KW"/>
</dbReference>
<keyword evidence="3" id="KW-0133">Cell shape</keyword>
<dbReference type="GO" id="GO:0016755">
    <property type="term" value="F:aminoacyltransferase activity"/>
    <property type="evidence" value="ECO:0007669"/>
    <property type="project" value="InterPro"/>
</dbReference>
<proteinExistence type="inferred from homology"/>
<keyword evidence="6" id="KW-0961">Cell wall biogenesis/degradation</keyword>
<dbReference type="InterPro" id="IPR003447">
    <property type="entry name" value="FEMABX"/>
</dbReference>
<evidence type="ECO:0000313" key="7">
    <source>
        <dbReference type="EMBL" id="OGC55258.1"/>
    </source>
</evidence>
<dbReference type="InterPro" id="IPR050644">
    <property type="entry name" value="PG_Glycine_Bridge_Synth"/>
</dbReference>
<dbReference type="GO" id="GO:0008360">
    <property type="term" value="P:regulation of cell shape"/>
    <property type="evidence" value="ECO:0007669"/>
    <property type="project" value="UniProtKB-KW"/>
</dbReference>
<evidence type="ECO:0000256" key="4">
    <source>
        <dbReference type="ARBA" id="ARBA00022984"/>
    </source>
</evidence>
<dbReference type="Proteomes" id="UP000176504">
    <property type="component" value="Unassembled WGS sequence"/>
</dbReference>
<protein>
    <recommendedName>
        <fullName evidence="9">BioF2-like acetyltransferase domain-containing protein</fullName>
    </recommendedName>
</protein>
<dbReference type="AlphaFoldDB" id="A0A1F4VE58"/>
<evidence type="ECO:0000256" key="1">
    <source>
        <dbReference type="ARBA" id="ARBA00009943"/>
    </source>
</evidence>
<dbReference type="InterPro" id="IPR016181">
    <property type="entry name" value="Acyl_CoA_acyltransferase"/>
</dbReference>
<name>A0A1F4VE58_UNCKA</name>
<evidence type="ECO:0000256" key="6">
    <source>
        <dbReference type="ARBA" id="ARBA00023316"/>
    </source>
</evidence>
<gene>
    <name evidence="7" type="ORF">A3A78_04765</name>
</gene>